<reference evidence="2" key="1">
    <citation type="submission" date="2023-01" db="EMBL/GenBank/DDBJ databases">
        <title>Colletotrichum chrysophilum M932 genome sequence.</title>
        <authorList>
            <person name="Baroncelli R."/>
        </authorList>
    </citation>
    <scope>NUCLEOTIDE SEQUENCE</scope>
    <source>
        <strain evidence="2">M932</strain>
    </source>
</reference>
<proteinExistence type="predicted"/>
<name>A0AAD9AH67_9PEZI</name>
<evidence type="ECO:0000313" key="2">
    <source>
        <dbReference type="EMBL" id="KAK1847614.1"/>
    </source>
</evidence>
<dbReference type="AlphaFoldDB" id="A0AAD9AH67"/>
<protein>
    <submittedName>
        <fullName evidence="2">Uncharacterized protein</fullName>
    </submittedName>
</protein>
<dbReference type="Proteomes" id="UP001243330">
    <property type="component" value="Unassembled WGS sequence"/>
</dbReference>
<feature type="region of interest" description="Disordered" evidence="1">
    <location>
        <begin position="293"/>
        <end position="320"/>
    </location>
</feature>
<comment type="caution">
    <text evidence="2">The sequence shown here is derived from an EMBL/GenBank/DDBJ whole genome shotgun (WGS) entry which is preliminary data.</text>
</comment>
<evidence type="ECO:0000256" key="1">
    <source>
        <dbReference type="SAM" id="MobiDB-lite"/>
    </source>
</evidence>
<evidence type="ECO:0000313" key="3">
    <source>
        <dbReference type="Proteomes" id="UP001243330"/>
    </source>
</evidence>
<keyword evidence="3" id="KW-1185">Reference proteome</keyword>
<sequence length="378" mass="41184">MVWGGRSGAWPYVAKGAPALSPGNLGVDTSKKSLPCHVFLPCLFFLQQPGDESSDQTCFPFSSWHCAYSVSQGSPGQTSISCGGGGGGIAGYIDRTLPRQAAKYQFWKHNQGSTFPGSPQHRPNSPRRPLGHPGNLVKTPLAVANISNLVRCLSMRKEPWEPPTSFNRSLLLVPGTCASRCLLPLESPPPGLRIHLLASAACPPSQSRTLTSPLEPPSAFPTPTWMSVVRLTTATRFVTLVLPTRLALRILHDPAQGWDAVLPISYVNWWRSCLPSPPVKPASFQSFLACHPEPAPRQRPTKTASCRRPASSPRAAPGNVTKELPRRATAAKMQGTTRWNAQHARRLFRIACHSPSEVALCRCRTATRTEMQCNYLIC</sequence>
<accession>A0AAD9AH67</accession>
<organism evidence="2 3">
    <name type="scientific">Colletotrichum chrysophilum</name>
    <dbReference type="NCBI Taxonomy" id="1836956"/>
    <lineage>
        <taxon>Eukaryota</taxon>
        <taxon>Fungi</taxon>
        <taxon>Dikarya</taxon>
        <taxon>Ascomycota</taxon>
        <taxon>Pezizomycotina</taxon>
        <taxon>Sordariomycetes</taxon>
        <taxon>Hypocreomycetidae</taxon>
        <taxon>Glomerellales</taxon>
        <taxon>Glomerellaceae</taxon>
        <taxon>Colletotrichum</taxon>
        <taxon>Colletotrichum gloeosporioides species complex</taxon>
    </lineage>
</organism>
<feature type="compositionally biased region" description="Polar residues" evidence="1">
    <location>
        <begin position="112"/>
        <end position="123"/>
    </location>
</feature>
<dbReference type="EMBL" id="JAQOWY010000197">
    <property type="protein sequence ID" value="KAK1847614.1"/>
    <property type="molecule type" value="Genomic_DNA"/>
</dbReference>
<feature type="region of interest" description="Disordered" evidence="1">
    <location>
        <begin position="112"/>
        <end position="132"/>
    </location>
</feature>
<gene>
    <name evidence="2" type="ORF">CCHR01_09766</name>
</gene>